<evidence type="ECO:0000313" key="2">
    <source>
        <dbReference type="Proteomes" id="UP000076482"/>
    </source>
</evidence>
<dbReference type="EMBL" id="LJKE01000015">
    <property type="protein sequence ID" value="KZD72023.1"/>
    <property type="molecule type" value="Genomic_DNA"/>
</dbReference>
<reference evidence="1 2" key="1">
    <citation type="submission" date="2015-09" db="EMBL/GenBank/DDBJ databases">
        <title>Bacillus cereus food isolates.</title>
        <authorList>
            <person name="Boekhorst J."/>
        </authorList>
    </citation>
    <scope>NUCLEOTIDE SEQUENCE [LARGE SCALE GENOMIC DNA]</scope>
    <source>
        <strain evidence="1 2">B4088</strain>
    </source>
</reference>
<sequence length="176" mass="20926">MNLNKKWSIFVQKQKHGVYIDIKSPQLLQDVEFILYNLPKTLIKGIEIIEEVYDVEAEPHQIIVNHAMNVIDIKKQIGKYVFREKRWKEQEEITKTILATEKIDVAMFREIYNTNDYLKIYEVVNQDVFAVCYGHTDMTMDETVLAINSLYIKEFTDRENLKNNNLDDFVNQLFQN</sequence>
<organism evidence="1 2">
    <name type="scientific">Bacillus cereus</name>
    <dbReference type="NCBI Taxonomy" id="1396"/>
    <lineage>
        <taxon>Bacteria</taxon>
        <taxon>Bacillati</taxon>
        <taxon>Bacillota</taxon>
        <taxon>Bacilli</taxon>
        <taxon>Bacillales</taxon>
        <taxon>Bacillaceae</taxon>
        <taxon>Bacillus</taxon>
        <taxon>Bacillus cereus group</taxon>
    </lineage>
</organism>
<accession>A0A164QQ86</accession>
<protein>
    <submittedName>
        <fullName evidence="1">Uncharacterized protein</fullName>
    </submittedName>
</protein>
<dbReference type="AlphaFoldDB" id="A0A164QQ86"/>
<dbReference type="RefSeq" id="WP_063259711.1">
    <property type="nucleotide sequence ID" value="NZ_LJKE01000015.1"/>
</dbReference>
<dbReference type="PATRIC" id="fig|1396.535.peg.4237"/>
<gene>
    <name evidence="1" type="ORF">B4088_0484</name>
</gene>
<name>A0A164QQ86_BACCE</name>
<evidence type="ECO:0000313" key="1">
    <source>
        <dbReference type="EMBL" id="KZD72023.1"/>
    </source>
</evidence>
<dbReference type="Proteomes" id="UP000076482">
    <property type="component" value="Unassembled WGS sequence"/>
</dbReference>
<comment type="caution">
    <text evidence="1">The sequence shown here is derived from an EMBL/GenBank/DDBJ whole genome shotgun (WGS) entry which is preliminary data.</text>
</comment>
<proteinExistence type="predicted"/>